<feature type="transmembrane region" description="Helical" evidence="1">
    <location>
        <begin position="64"/>
        <end position="85"/>
    </location>
</feature>
<accession>A0A937ADC5</accession>
<dbReference type="SUPFAM" id="SSF81324">
    <property type="entry name" value="Voltage-gated potassium channels"/>
    <property type="match status" value="1"/>
</dbReference>
<dbReference type="RefSeq" id="WP_201923996.1">
    <property type="nucleotide sequence ID" value="NZ_JAERQG010000005.1"/>
</dbReference>
<dbReference type="GO" id="GO:0034220">
    <property type="term" value="P:monoatomic ion transmembrane transport"/>
    <property type="evidence" value="ECO:0007669"/>
    <property type="project" value="UniProtKB-KW"/>
</dbReference>
<dbReference type="EMBL" id="JAERQG010000005">
    <property type="protein sequence ID" value="MBL0766916.1"/>
    <property type="molecule type" value="Genomic_DNA"/>
</dbReference>
<proteinExistence type="predicted"/>
<sequence>MHWPLFLVSVLLLFTIGYDFFFTVISINGAGSISSRLSALISTVFLKMNYALKTRRVLKYSGVSIILSLIIWWIGGLWLGFYLLILSDELSVVTASTGTAADMSDKFYYSGYILSTMGNGDFVPGSSRWQIVIAIFSFSGFIFITTAMTYLISVSSAVIHKRSLALFITDMTVLDEDEDRMNCLYENEADLRSMINRHNQNHLAYPVVHYFFSMDKKASFSFGLWELNEVIVLIQNNHAHRPHKLKPLIQAIDSYLNTMSEAFIPRVQRDNETEGVNSGELRKEQLHNLLKSDGWNLTQNEIT</sequence>
<gene>
    <name evidence="3" type="ORF">JKP34_16735</name>
</gene>
<evidence type="ECO:0000313" key="3">
    <source>
        <dbReference type="EMBL" id="MBL0766916.1"/>
    </source>
</evidence>
<feature type="transmembrane region" description="Helical" evidence="1">
    <location>
        <begin position="5"/>
        <end position="27"/>
    </location>
</feature>
<comment type="caution">
    <text evidence="3">The sequence shown here is derived from an EMBL/GenBank/DDBJ whole genome shotgun (WGS) entry which is preliminary data.</text>
</comment>
<keyword evidence="1" id="KW-1133">Transmembrane helix</keyword>
<feature type="transmembrane region" description="Helical" evidence="1">
    <location>
        <begin position="129"/>
        <end position="152"/>
    </location>
</feature>
<keyword evidence="3" id="KW-0813">Transport</keyword>
<protein>
    <submittedName>
        <fullName evidence="3">Two pore domain potassium channel family protein</fullName>
    </submittedName>
</protein>
<organism evidence="3 4">
    <name type="scientific">Marivirga atlantica</name>
    <dbReference type="NCBI Taxonomy" id="1548457"/>
    <lineage>
        <taxon>Bacteria</taxon>
        <taxon>Pseudomonadati</taxon>
        <taxon>Bacteroidota</taxon>
        <taxon>Cytophagia</taxon>
        <taxon>Cytophagales</taxon>
        <taxon>Marivirgaceae</taxon>
        <taxon>Marivirga</taxon>
    </lineage>
</organism>
<dbReference type="Gene3D" id="1.10.287.70">
    <property type="match status" value="1"/>
</dbReference>
<evidence type="ECO:0000313" key="4">
    <source>
        <dbReference type="Proteomes" id="UP000642920"/>
    </source>
</evidence>
<feature type="domain" description="Potassium channel" evidence="2">
    <location>
        <begin position="98"/>
        <end position="154"/>
    </location>
</feature>
<keyword evidence="1" id="KW-0812">Transmembrane</keyword>
<evidence type="ECO:0000259" key="2">
    <source>
        <dbReference type="Pfam" id="PF07885"/>
    </source>
</evidence>
<dbReference type="Proteomes" id="UP000642920">
    <property type="component" value="Unassembled WGS sequence"/>
</dbReference>
<keyword evidence="1" id="KW-0472">Membrane</keyword>
<keyword evidence="4" id="KW-1185">Reference proteome</keyword>
<reference evidence="3" key="1">
    <citation type="submission" date="2021-01" db="EMBL/GenBank/DDBJ databases">
        <title>Marivirga sp. nov., isolated from intertidal surface sediments.</title>
        <authorList>
            <person name="Zhang M."/>
        </authorList>
    </citation>
    <scope>NUCLEOTIDE SEQUENCE</scope>
    <source>
        <strain evidence="3">SM1354</strain>
    </source>
</reference>
<dbReference type="Pfam" id="PF07885">
    <property type="entry name" value="Ion_trans_2"/>
    <property type="match status" value="1"/>
</dbReference>
<keyword evidence="3" id="KW-0407">Ion channel</keyword>
<dbReference type="InterPro" id="IPR013099">
    <property type="entry name" value="K_chnl_dom"/>
</dbReference>
<keyword evidence="3" id="KW-0406">Ion transport</keyword>
<dbReference type="AlphaFoldDB" id="A0A937ADC5"/>
<evidence type="ECO:0000256" key="1">
    <source>
        <dbReference type="SAM" id="Phobius"/>
    </source>
</evidence>
<name>A0A937ADC5_9BACT</name>